<feature type="compositionally biased region" description="Polar residues" evidence="1">
    <location>
        <begin position="374"/>
        <end position="384"/>
    </location>
</feature>
<feature type="compositionally biased region" description="Polar residues" evidence="1">
    <location>
        <begin position="347"/>
        <end position="356"/>
    </location>
</feature>
<keyword evidence="3" id="KW-1185">Reference proteome</keyword>
<feature type="region of interest" description="Disordered" evidence="1">
    <location>
        <begin position="157"/>
        <end position="322"/>
    </location>
</feature>
<evidence type="ECO:0000313" key="3">
    <source>
        <dbReference type="Proteomes" id="UP001152759"/>
    </source>
</evidence>
<reference evidence="2" key="1">
    <citation type="submission" date="2021-12" db="EMBL/GenBank/DDBJ databases">
        <authorList>
            <person name="King R."/>
        </authorList>
    </citation>
    <scope>NUCLEOTIDE SEQUENCE</scope>
</reference>
<dbReference type="PANTHER" id="PTHR41156:SF1">
    <property type="entry name" value="ZASP-LIKE MOTIF DOMAIN-CONTAINING PROTEIN"/>
    <property type="match status" value="1"/>
</dbReference>
<evidence type="ECO:0000313" key="2">
    <source>
        <dbReference type="EMBL" id="CAH0386550.1"/>
    </source>
</evidence>
<dbReference type="PANTHER" id="PTHR41156">
    <property type="entry name" value="AGAP006184-PA"/>
    <property type="match status" value="1"/>
</dbReference>
<dbReference type="EMBL" id="OU963864">
    <property type="protein sequence ID" value="CAH0386550.1"/>
    <property type="molecule type" value="Genomic_DNA"/>
</dbReference>
<feature type="compositionally biased region" description="Basic and acidic residues" evidence="1">
    <location>
        <begin position="531"/>
        <end position="568"/>
    </location>
</feature>
<feature type="compositionally biased region" description="Pro residues" evidence="1">
    <location>
        <begin position="596"/>
        <end position="607"/>
    </location>
</feature>
<proteinExistence type="predicted"/>
<feature type="region of interest" description="Disordered" evidence="1">
    <location>
        <begin position="347"/>
        <end position="394"/>
    </location>
</feature>
<evidence type="ECO:0000256" key="1">
    <source>
        <dbReference type="SAM" id="MobiDB-lite"/>
    </source>
</evidence>
<feature type="region of interest" description="Disordered" evidence="1">
    <location>
        <begin position="582"/>
        <end position="629"/>
    </location>
</feature>
<feature type="compositionally biased region" description="Basic and acidic residues" evidence="1">
    <location>
        <begin position="300"/>
        <end position="312"/>
    </location>
</feature>
<feature type="compositionally biased region" description="Polar residues" evidence="1">
    <location>
        <begin position="157"/>
        <end position="173"/>
    </location>
</feature>
<feature type="compositionally biased region" description="Polar residues" evidence="1">
    <location>
        <begin position="270"/>
        <end position="299"/>
    </location>
</feature>
<feature type="region of interest" description="Disordered" evidence="1">
    <location>
        <begin position="514"/>
        <end position="568"/>
    </location>
</feature>
<organism evidence="2 3">
    <name type="scientific">Bemisia tabaci</name>
    <name type="common">Sweetpotato whitefly</name>
    <name type="synonym">Aleurodes tabaci</name>
    <dbReference type="NCBI Taxonomy" id="7038"/>
    <lineage>
        <taxon>Eukaryota</taxon>
        <taxon>Metazoa</taxon>
        <taxon>Ecdysozoa</taxon>
        <taxon>Arthropoda</taxon>
        <taxon>Hexapoda</taxon>
        <taxon>Insecta</taxon>
        <taxon>Pterygota</taxon>
        <taxon>Neoptera</taxon>
        <taxon>Paraneoptera</taxon>
        <taxon>Hemiptera</taxon>
        <taxon>Sternorrhyncha</taxon>
        <taxon>Aleyrodoidea</taxon>
        <taxon>Aleyrodidae</taxon>
        <taxon>Aleyrodinae</taxon>
        <taxon>Bemisia</taxon>
    </lineage>
</organism>
<feature type="compositionally biased region" description="Basic and acidic residues" evidence="1">
    <location>
        <begin position="215"/>
        <end position="224"/>
    </location>
</feature>
<dbReference type="KEGG" id="btab:109029951"/>
<protein>
    <submittedName>
        <fullName evidence="2">Uncharacterized protein</fullName>
    </submittedName>
</protein>
<feature type="compositionally biased region" description="Low complexity" evidence="1">
    <location>
        <begin position="608"/>
        <end position="617"/>
    </location>
</feature>
<name>A0A9P0F3E4_BEMTA</name>
<feature type="region of interest" description="Disordered" evidence="1">
    <location>
        <begin position="451"/>
        <end position="483"/>
    </location>
</feature>
<feature type="compositionally biased region" description="Basic and acidic residues" evidence="1">
    <location>
        <begin position="192"/>
        <end position="207"/>
    </location>
</feature>
<dbReference type="AlphaFoldDB" id="A0A9P0F3E4"/>
<gene>
    <name evidence="2" type="ORF">BEMITA_LOCUS5650</name>
</gene>
<dbReference type="Proteomes" id="UP001152759">
    <property type="component" value="Chromosome 3"/>
</dbReference>
<sequence length="696" mass="77172">MTSAVRFNHNSPENNLDALLEDLQTTISGTKQNGISNGHGPGVKASGYRETIRSHATERDGKLVESNREYDIQYLKPANSTTVLTESSSPTFLDKHDLSSGTKGGNTYKSVSYTYNTSNTGSTNTSRDVTKSTDTKLKQNINELDSLLEDITHKTGFASSGTALTPSPKSQYTELREKIESSNSPRVGGHVSRIEQRTFEEQHEKRYGTVLPPRTDSETRRELKFVGNSSRDGSLTRPIRDQSPSPVRHKEVYFQESRTTSRGGDRSPSPIRNSNLIAANNGKVASTVKSYDYRSQSSRTAEEIGRSLRERTPSPTAGTKKIIRYDYEKTTTRSVTPPKVVHHYDYQSTTTSSGSDKTYALPATPSPPAKMQQYEYQKTTTSDNYRPVSPPPTTVQQYEYQKTTTSNNYRPITPPPTTVQQYEYQKTTTSNSYRPITPPPTTVQQYEYQKTTTNVREKPRTPPPHRSPSPVSFAQPPDPHVNQTIASYSTFEKGVNRSSPLPVRSPEPTVITYKYSSTSTERKQYPPTVTHHYELDESRTKVETTTEKPRPFPVTEADKLAHPGHQEPPKQVEELMASFSHSEYQQSIDLPDAPKPRPPTPPPPAPVGPAVNPAPQANGTVGKSKNLAGPPVYYPPGELFTAKGEASMQQSAGGKMKGKMMSKYKYKEGGWRKEKSGTTTIPVCLPLCCAAPCVIM</sequence>
<accession>A0A9P0F3E4</accession>